<dbReference type="Gene3D" id="3.40.50.150">
    <property type="entry name" value="Vaccinia Virus protein VP39"/>
    <property type="match status" value="1"/>
</dbReference>
<comment type="caution">
    <text evidence="7">Lacks conserved residue(s) required for the propagation of feature annotation.</text>
</comment>
<dbReference type="PANTHER" id="PTHR23417:SF14">
    <property type="entry name" value="PENTACOTRIPEPTIDE-REPEAT REGION OF PRORP DOMAIN-CONTAINING PROTEIN"/>
    <property type="match status" value="1"/>
</dbReference>
<dbReference type="InterPro" id="IPR003358">
    <property type="entry name" value="tRNA_(Gua-N-7)_MeTrfase_Trmb"/>
</dbReference>
<dbReference type="NCBIfam" id="TIGR00091">
    <property type="entry name" value="tRNA (guanosine(46)-N7)-methyltransferase TrmB"/>
    <property type="match status" value="1"/>
</dbReference>
<evidence type="ECO:0000313" key="8">
    <source>
        <dbReference type="EMBL" id="HIU30214.1"/>
    </source>
</evidence>
<protein>
    <recommendedName>
        <fullName evidence="7">tRNA (guanine-N(7)-)-methyltransferase</fullName>
        <ecNumber evidence="7">2.1.1.33</ecNumber>
    </recommendedName>
    <alternativeName>
        <fullName evidence="7">tRNA (guanine(46)-N(7))-methyltransferase</fullName>
    </alternativeName>
    <alternativeName>
        <fullName evidence="7">tRNA(m7G46)-methyltransferase</fullName>
    </alternativeName>
</protein>
<feature type="binding site" evidence="7">
    <location>
        <begin position="197"/>
        <end position="200"/>
    </location>
    <ligand>
        <name>substrate</name>
    </ligand>
</feature>
<dbReference type="Proteomes" id="UP000824089">
    <property type="component" value="Unassembled WGS sequence"/>
</dbReference>
<dbReference type="PROSITE" id="PS51625">
    <property type="entry name" value="SAM_MT_TRMB"/>
    <property type="match status" value="1"/>
</dbReference>
<feature type="binding site" evidence="7">
    <location>
        <position position="45"/>
    </location>
    <ligand>
        <name>S-adenosyl-L-methionine</name>
        <dbReference type="ChEBI" id="CHEBI:59789"/>
    </ligand>
</feature>
<comment type="catalytic activity">
    <reaction evidence="1 7">
        <text>guanosine(46) in tRNA + S-adenosyl-L-methionine = N(7)-methylguanosine(46) in tRNA + S-adenosyl-L-homocysteine</text>
        <dbReference type="Rhea" id="RHEA:42708"/>
        <dbReference type="Rhea" id="RHEA-COMP:10188"/>
        <dbReference type="Rhea" id="RHEA-COMP:10189"/>
        <dbReference type="ChEBI" id="CHEBI:57856"/>
        <dbReference type="ChEBI" id="CHEBI:59789"/>
        <dbReference type="ChEBI" id="CHEBI:74269"/>
        <dbReference type="ChEBI" id="CHEBI:74480"/>
        <dbReference type="EC" id="2.1.1.33"/>
    </reaction>
</comment>
<dbReference type="EMBL" id="DVMM01000173">
    <property type="protein sequence ID" value="HIU30214.1"/>
    <property type="molecule type" value="Genomic_DNA"/>
</dbReference>
<evidence type="ECO:0000256" key="6">
    <source>
        <dbReference type="ARBA" id="ARBA00022694"/>
    </source>
</evidence>
<accession>A0A9D1I8K8</accession>
<evidence type="ECO:0000256" key="4">
    <source>
        <dbReference type="ARBA" id="ARBA00022679"/>
    </source>
</evidence>
<dbReference type="NCBIfam" id="NF001080">
    <property type="entry name" value="PRK00121.2-2"/>
    <property type="match status" value="1"/>
</dbReference>
<dbReference type="SUPFAM" id="SSF53335">
    <property type="entry name" value="S-adenosyl-L-methionine-dependent methyltransferases"/>
    <property type="match status" value="1"/>
</dbReference>
<reference evidence="8" key="1">
    <citation type="submission" date="2020-10" db="EMBL/GenBank/DDBJ databases">
        <authorList>
            <person name="Gilroy R."/>
        </authorList>
    </citation>
    <scope>NUCLEOTIDE SEQUENCE</scope>
    <source>
        <strain evidence="8">CHK195-4489</strain>
    </source>
</reference>
<evidence type="ECO:0000313" key="9">
    <source>
        <dbReference type="Proteomes" id="UP000824089"/>
    </source>
</evidence>
<gene>
    <name evidence="7 8" type="primary">trmB</name>
    <name evidence="8" type="ORF">IAD50_07965</name>
</gene>
<dbReference type="GO" id="GO:0008176">
    <property type="term" value="F:tRNA (guanine(46)-N7)-methyltransferase activity"/>
    <property type="evidence" value="ECO:0007669"/>
    <property type="project" value="UniProtKB-UniRule"/>
</dbReference>
<feature type="binding site" evidence="7">
    <location>
        <position position="155"/>
    </location>
    <ligand>
        <name>substrate</name>
    </ligand>
</feature>
<dbReference type="InterPro" id="IPR055361">
    <property type="entry name" value="tRNA_methyltr_TrmB_bact"/>
</dbReference>
<feature type="binding site" evidence="7">
    <location>
        <position position="119"/>
    </location>
    <ligand>
        <name>S-adenosyl-L-methionine</name>
        <dbReference type="ChEBI" id="CHEBI:59789"/>
    </ligand>
</feature>
<keyword evidence="6 7" id="KW-0819">tRNA processing</keyword>
<dbReference type="PANTHER" id="PTHR23417">
    <property type="entry name" value="3-DEOXY-D-MANNO-OCTULOSONIC-ACID TRANSFERASE/TRNA GUANINE-N 7 - -METHYLTRANSFERASE"/>
    <property type="match status" value="1"/>
</dbReference>
<comment type="pathway">
    <text evidence="7">tRNA modification; N(7)-methylguanine-tRNA biosynthesis.</text>
</comment>
<comment type="similarity">
    <text evidence="7">Belongs to the class I-like SAM-binding methyltransferase superfamily. TrmB family.</text>
</comment>
<evidence type="ECO:0000256" key="5">
    <source>
        <dbReference type="ARBA" id="ARBA00022691"/>
    </source>
</evidence>
<dbReference type="InterPro" id="IPR029063">
    <property type="entry name" value="SAM-dependent_MTases_sf"/>
</dbReference>
<keyword evidence="3 7" id="KW-0489">Methyltransferase</keyword>
<dbReference type="AlphaFoldDB" id="A0A9D1I8K8"/>
<dbReference type="Pfam" id="PF02390">
    <property type="entry name" value="Methyltransf_4"/>
    <property type="match status" value="1"/>
</dbReference>
<dbReference type="CDD" id="cd02440">
    <property type="entry name" value="AdoMet_MTases"/>
    <property type="match status" value="1"/>
</dbReference>
<dbReference type="HAMAP" id="MF_01057">
    <property type="entry name" value="tRNA_methyltr_TrmB"/>
    <property type="match status" value="1"/>
</dbReference>
<evidence type="ECO:0000256" key="3">
    <source>
        <dbReference type="ARBA" id="ARBA00022603"/>
    </source>
</evidence>
<proteinExistence type="inferred from homology"/>
<feature type="binding site" evidence="7">
    <location>
        <position position="70"/>
    </location>
    <ligand>
        <name>S-adenosyl-L-methionine</name>
        <dbReference type="ChEBI" id="CHEBI:59789"/>
    </ligand>
</feature>
<comment type="caution">
    <text evidence="8">The sequence shown here is derived from an EMBL/GenBank/DDBJ whole genome shotgun (WGS) entry which is preliminary data.</text>
</comment>
<keyword evidence="5 7" id="KW-0949">S-adenosyl-L-methionine</keyword>
<dbReference type="GO" id="GO:0043527">
    <property type="term" value="C:tRNA methyltransferase complex"/>
    <property type="evidence" value="ECO:0007669"/>
    <property type="project" value="TreeGrafter"/>
</dbReference>
<comment type="function">
    <text evidence="2 7">Catalyzes the formation of N(7)-methylguanine at position 46 (m7G46) in tRNA.</text>
</comment>
<sequence length="224" mass="25554">MRPRNKKHLEERFEKCSYLTEPDPAARKGSWRFAFERPDAPLHLEIGCGKGAFITGMAAVCPEINFIALECVKNVIVTALEKTECAGLKNIRFINANASQLADFFSPGEIDRIYLNFSDPWPRNKQAKHRLTHPAYLKAYAMLLSPGGRIIQKTDNRPLFDYSIQSFTENGWTLSHITYNLHAPETPYEILRQNIVTEYESRFLKEGLPIHRLEACRPEGPSSS</sequence>
<dbReference type="EC" id="2.1.1.33" evidence="7"/>
<evidence type="ECO:0000256" key="1">
    <source>
        <dbReference type="ARBA" id="ARBA00000142"/>
    </source>
</evidence>
<evidence type="ECO:0000256" key="7">
    <source>
        <dbReference type="HAMAP-Rule" id="MF_01057"/>
    </source>
</evidence>
<reference evidence="8" key="2">
    <citation type="journal article" date="2021" name="PeerJ">
        <title>Extensive microbial diversity within the chicken gut microbiome revealed by metagenomics and culture.</title>
        <authorList>
            <person name="Gilroy R."/>
            <person name="Ravi A."/>
            <person name="Getino M."/>
            <person name="Pursley I."/>
            <person name="Horton D.L."/>
            <person name="Alikhan N.F."/>
            <person name="Baker D."/>
            <person name="Gharbi K."/>
            <person name="Hall N."/>
            <person name="Watson M."/>
            <person name="Adriaenssens E.M."/>
            <person name="Foster-Nyarko E."/>
            <person name="Jarju S."/>
            <person name="Secka A."/>
            <person name="Antonio M."/>
            <person name="Oren A."/>
            <person name="Chaudhuri R.R."/>
            <person name="La Ragione R."/>
            <person name="Hildebrand F."/>
            <person name="Pallen M.J."/>
        </authorList>
    </citation>
    <scope>NUCLEOTIDE SEQUENCE</scope>
    <source>
        <strain evidence="8">CHK195-4489</strain>
    </source>
</reference>
<keyword evidence="4 7" id="KW-0808">Transferase</keyword>
<organism evidence="8 9">
    <name type="scientific">Candidatus Egerieisoma faecipullorum</name>
    <dbReference type="NCBI Taxonomy" id="2840963"/>
    <lineage>
        <taxon>Bacteria</taxon>
        <taxon>Bacillati</taxon>
        <taxon>Bacillota</taxon>
        <taxon>Clostridia</taxon>
        <taxon>Eubacteriales</taxon>
        <taxon>Clostridiaceae</taxon>
        <taxon>Clostridiaceae incertae sedis</taxon>
        <taxon>Candidatus Egerieisoma</taxon>
    </lineage>
</organism>
<name>A0A9D1I8K8_9CLOT</name>
<evidence type="ECO:0000256" key="2">
    <source>
        <dbReference type="ARBA" id="ARBA00003015"/>
    </source>
</evidence>
<feature type="binding site" evidence="7">
    <location>
        <position position="97"/>
    </location>
    <ligand>
        <name>S-adenosyl-L-methionine</name>
        <dbReference type="ChEBI" id="CHEBI:59789"/>
    </ligand>
</feature>